<evidence type="ECO:0000313" key="4">
    <source>
        <dbReference type="Proteomes" id="UP000288028"/>
    </source>
</evidence>
<dbReference type="Proteomes" id="UP000288028">
    <property type="component" value="Unassembled WGS sequence"/>
</dbReference>
<dbReference type="RefSeq" id="WP_126792122.1">
    <property type="nucleotide sequence ID" value="NZ_CP060720.1"/>
</dbReference>
<dbReference type="AlphaFoldDB" id="A0A430B722"/>
<reference evidence="3 4" key="1">
    <citation type="submission" date="2017-05" db="EMBL/GenBank/DDBJ databases">
        <title>Vagococcus spp. assemblies.</title>
        <authorList>
            <person name="Gulvik C.A."/>
        </authorList>
    </citation>
    <scope>NUCLEOTIDE SEQUENCE [LARGE SCALE GENOMIC DNA]</scope>
    <source>
        <strain evidence="3 4">SS1714</strain>
    </source>
</reference>
<dbReference type="InterPro" id="IPR050275">
    <property type="entry name" value="PGM_Phosphatase"/>
</dbReference>
<dbReference type="GeneID" id="95581420"/>
<accession>A0A430B722</accession>
<dbReference type="PIRSF" id="PIRSF000709">
    <property type="entry name" value="6PFK_2-Ptase"/>
    <property type="match status" value="1"/>
</dbReference>
<feature type="active site" description="Proton donor/acceptor" evidence="1">
    <location>
        <position position="81"/>
    </location>
</feature>
<evidence type="ECO:0000313" key="3">
    <source>
        <dbReference type="EMBL" id="RSU16083.1"/>
    </source>
</evidence>
<keyword evidence="4" id="KW-1185">Reference proteome</keyword>
<dbReference type="EMBL" id="NGKB01000003">
    <property type="protein sequence ID" value="RSU16083.1"/>
    <property type="molecule type" value="Genomic_DNA"/>
</dbReference>
<dbReference type="Pfam" id="PF00300">
    <property type="entry name" value="His_Phos_1"/>
    <property type="match status" value="1"/>
</dbReference>
<evidence type="ECO:0000256" key="1">
    <source>
        <dbReference type="PIRSR" id="PIRSR613078-1"/>
    </source>
</evidence>
<protein>
    <recommendedName>
        <fullName evidence="5">Histidine phosphatase family protein</fullName>
    </recommendedName>
</protein>
<dbReference type="InterPro" id="IPR001345">
    <property type="entry name" value="PG/BPGM_mutase_AS"/>
</dbReference>
<organism evidence="3 4">
    <name type="scientific">Vagococcus carniphilus</name>
    <dbReference type="NCBI Taxonomy" id="218144"/>
    <lineage>
        <taxon>Bacteria</taxon>
        <taxon>Bacillati</taxon>
        <taxon>Bacillota</taxon>
        <taxon>Bacilli</taxon>
        <taxon>Lactobacillales</taxon>
        <taxon>Enterococcaceae</taxon>
        <taxon>Vagococcus</taxon>
    </lineage>
</organism>
<feature type="binding site" evidence="2">
    <location>
        <begin position="9"/>
        <end position="16"/>
    </location>
    <ligand>
        <name>substrate</name>
    </ligand>
</feature>
<dbReference type="SUPFAM" id="SSF53254">
    <property type="entry name" value="Phosphoglycerate mutase-like"/>
    <property type="match status" value="1"/>
</dbReference>
<dbReference type="SMART" id="SM00855">
    <property type="entry name" value="PGAM"/>
    <property type="match status" value="1"/>
</dbReference>
<comment type="caution">
    <text evidence="3">The sequence shown here is derived from an EMBL/GenBank/DDBJ whole genome shotgun (WGS) entry which is preliminary data.</text>
</comment>
<gene>
    <name evidence="3" type="ORF">CBF28_03795</name>
</gene>
<dbReference type="PANTHER" id="PTHR48100">
    <property type="entry name" value="BROAD-SPECIFICITY PHOSPHATASE YOR283W-RELATED"/>
    <property type="match status" value="1"/>
</dbReference>
<evidence type="ECO:0000256" key="2">
    <source>
        <dbReference type="PIRSR" id="PIRSR613078-2"/>
    </source>
</evidence>
<evidence type="ECO:0008006" key="5">
    <source>
        <dbReference type="Google" id="ProtNLM"/>
    </source>
</evidence>
<feature type="binding site" evidence="2">
    <location>
        <position position="59"/>
    </location>
    <ligand>
        <name>substrate</name>
    </ligand>
</feature>
<name>A0A430B722_9ENTE</name>
<sequence length="184" mass="21114">MVKKIYLIRHGETDLNKKRAFYGSLDVPINETGIKQATHLREKMAEKKVDAVFTSGLKRAQMTADIVFPDKSKKLEVGFNEKGFGLWEGLVADEIEAAFPKEWQAWLNAPFDYIPPEAEAFLTFKKRVIEAFKGILEDYKQADDIAIVSHLGVIRVLITYLDPKQDFWSVEIAQDGYLEWTLEE</sequence>
<proteinExistence type="predicted"/>
<dbReference type="PROSITE" id="PS00175">
    <property type="entry name" value="PG_MUTASE"/>
    <property type="match status" value="1"/>
</dbReference>
<dbReference type="CDD" id="cd07067">
    <property type="entry name" value="HP_PGM_like"/>
    <property type="match status" value="1"/>
</dbReference>
<dbReference type="InterPro" id="IPR029033">
    <property type="entry name" value="His_PPase_superfam"/>
</dbReference>
<dbReference type="Gene3D" id="3.40.50.1240">
    <property type="entry name" value="Phosphoglycerate mutase-like"/>
    <property type="match status" value="1"/>
</dbReference>
<dbReference type="GO" id="GO:0016791">
    <property type="term" value="F:phosphatase activity"/>
    <property type="evidence" value="ECO:0007669"/>
    <property type="project" value="TreeGrafter"/>
</dbReference>
<feature type="active site" description="Tele-phosphohistidine intermediate" evidence="1">
    <location>
        <position position="10"/>
    </location>
</feature>
<dbReference type="InterPro" id="IPR013078">
    <property type="entry name" value="His_Pase_superF_clade-1"/>
</dbReference>
<dbReference type="OrthoDB" id="9783269at2"/>